<protein>
    <recommendedName>
        <fullName evidence="4">Phospholipase</fullName>
    </recommendedName>
</protein>
<dbReference type="Proteomes" id="UP000249873">
    <property type="component" value="Chromosome"/>
</dbReference>
<dbReference type="AlphaFoldDB" id="A0A2Z4G7B0"/>
<dbReference type="PANTHER" id="PTHR43037">
    <property type="entry name" value="UNNAMED PRODUCT-RELATED"/>
    <property type="match status" value="1"/>
</dbReference>
<dbReference type="RefSeq" id="WP_111370050.1">
    <property type="nucleotide sequence ID" value="NZ_CP029480.1"/>
</dbReference>
<dbReference type="SUPFAM" id="SSF53474">
    <property type="entry name" value="alpha/beta-Hydrolases"/>
    <property type="match status" value="1"/>
</dbReference>
<reference evidence="2 3" key="1">
    <citation type="submission" date="2018-05" db="EMBL/GenBank/DDBJ databases">
        <title>Complete genome sequence of Arcticibacterium luteifluviistationis SM1504T, a cytophagaceae bacterium isolated from Arctic surface seawater.</title>
        <authorList>
            <person name="Li Y."/>
            <person name="Qin Q.-L."/>
        </authorList>
    </citation>
    <scope>NUCLEOTIDE SEQUENCE [LARGE SCALE GENOMIC DNA]</scope>
    <source>
        <strain evidence="2 3">SM1504</strain>
    </source>
</reference>
<organism evidence="2 3">
    <name type="scientific">Arcticibacterium luteifluviistationis</name>
    <dbReference type="NCBI Taxonomy" id="1784714"/>
    <lineage>
        <taxon>Bacteria</taxon>
        <taxon>Pseudomonadati</taxon>
        <taxon>Bacteroidota</taxon>
        <taxon>Cytophagia</taxon>
        <taxon>Cytophagales</taxon>
        <taxon>Leadbetterellaceae</taxon>
        <taxon>Arcticibacterium</taxon>
    </lineage>
</organism>
<keyword evidence="3" id="KW-1185">Reference proteome</keyword>
<evidence type="ECO:0008006" key="4">
    <source>
        <dbReference type="Google" id="ProtNLM"/>
    </source>
</evidence>
<dbReference type="EMBL" id="CP029480">
    <property type="protein sequence ID" value="AWV96948.1"/>
    <property type="molecule type" value="Genomic_DNA"/>
</dbReference>
<evidence type="ECO:0000256" key="1">
    <source>
        <dbReference type="ARBA" id="ARBA00022729"/>
    </source>
</evidence>
<dbReference type="InterPro" id="IPR050955">
    <property type="entry name" value="Plant_Biomass_Hydrol_Est"/>
</dbReference>
<gene>
    <name evidence="2" type="ORF">DJ013_01660</name>
</gene>
<dbReference type="OrthoDB" id="9764953at2"/>
<dbReference type="PANTHER" id="PTHR43037:SF1">
    <property type="entry name" value="BLL1128 PROTEIN"/>
    <property type="match status" value="1"/>
</dbReference>
<accession>A0A2Z4G7B0</accession>
<keyword evidence="1" id="KW-0732">Signal</keyword>
<dbReference type="Gene3D" id="3.40.50.1820">
    <property type="entry name" value="alpha/beta hydrolase"/>
    <property type="match status" value="1"/>
</dbReference>
<sequence>MDIKLLLLYSFIILLTACDKGISPPEKRRIDEGQEPFPAEIVVIDTTDLYLLPTDTGGIQKPISKDTSGSPFDYFVYEPANYASHELNYPLLIFLHGIGERGDSQLNPDDLEKVLIHGPPKLIETAEWHPSYPFLVVSPQLSIRAKTWSVTELDDFISYLIGKYRVNEGRVYLTGLSIGGQGVWDYGAQYGREGMVAALLPLCGSGDLSQIENLKQLPIWAFHGADDGLIKAFTEGGSVQMVQTINDARPPPEVTAKVTVYPNVGHNAWTITYNSEGQGKESLTYDPYQINIYDWMLQYKSQ</sequence>
<name>A0A2Z4G7B0_9BACT</name>
<evidence type="ECO:0000313" key="3">
    <source>
        <dbReference type="Proteomes" id="UP000249873"/>
    </source>
</evidence>
<evidence type="ECO:0000313" key="2">
    <source>
        <dbReference type="EMBL" id="AWV96948.1"/>
    </source>
</evidence>
<dbReference type="InterPro" id="IPR029058">
    <property type="entry name" value="AB_hydrolase_fold"/>
</dbReference>
<proteinExistence type="predicted"/>
<dbReference type="KEGG" id="als:DJ013_01660"/>
<dbReference type="PROSITE" id="PS51257">
    <property type="entry name" value="PROKAR_LIPOPROTEIN"/>
    <property type="match status" value="1"/>
</dbReference>